<reference evidence="3 4" key="1">
    <citation type="submission" date="2023-05" db="EMBL/GenBank/DDBJ databases">
        <title>Streptantibioticus silvisoli sp. nov., acidotolerant actinomycetes 1 from pine litter.</title>
        <authorList>
            <person name="Swiecimska M."/>
            <person name="Golinska P."/>
            <person name="Sangal V."/>
            <person name="Wachnowicz B."/>
            <person name="Goodfellow M."/>
        </authorList>
    </citation>
    <scope>NUCLEOTIDE SEQUENCE</scope>
    <source>
        <strain evidence="3">SL13</strain>
        <strain evidence="2 4">SL54</strain>
    </source>
</reference>
<dbReference type="EMBL" id="JAAGKO020000121">
    <property type="protein sequence ID" value="MDI5967731.1"/>
    <property type="molecule type" value="Genomic_DNA"/>
</dbReference>
<dbReference type="AlphaFoldDB" id="A0AA90H589"/>
<dbReference type="Proteomes" id="UP001156398">
    <property type="component" value="Unassembled WGS sequence"/>
</dbReference>
<keyword evidence="1" id="KW-0732">Signal</keyword>
<feature type="chain" id="PRO_5041739258" evidence="1">
    <location>
        <begin position="31"/>
        <end position="182"/>
    </location>
</feature>
<evidence type="ECO:0000313" key="3">
    <source>
        <dbReference type="EMBL" id="MDI5973779.1"/>
    </source>
</evidence>
<dbReference type="EMBL" id="JABXJJ020000052">
    <property type="protein sequence ID" value="MDI5973779.1"/>
    <property type="molecule type" value="Genomic_DNA"/>
</dbReference>
<evidence type="ECO:0000313" key="4">
    <source>
        <dbReference type="Proteomes" id="UP001156398"/>
    </source>
</evidence>
<feature type="signal peptide" evidence="1">
    <location>
        <begin position="1"/>
        <end position="30"/>
    </location>
</feature>
<organism evidence="3">
    <name type="scientific">Streptantibioticus silvisoli</name>
    <dbReference type="NCBI Taxonomy" id="2705255"/>
    <lineage>
        <taxon>Bacteria</taxon>
        <taxon>Bacillati</taxon>
        <taxon>Actinomycetota</taxon>
        <taxon>Actinomycetes</taxon>
        <taxon>Kitasatosporales</taxon>
        <taxon>Streptomycetaceae</taxon>
        <taxon>Streptantibioticus</taxon>
    </lineage>
</organism>
<evidence type="ECO:0000313" key="2">
    <source>
        <dbReference type="EMBL" id="MDI5967731.1"/>
    </source>
</evidence>
<protein>
    <submittedName>
        <fullName evidence="3">Uncharacterized protein</fullName>
    </submittedName>
</protein>
<sequence>MALSTRLTGALGALGLGAALVLTGSGQALAAPAPAHSAASATTTGGSHLLVTFTRAATARSPKVTFGCSVTYPEVTDTFSNGEFSWSAAVSCSVALHMQGTTAFYQWGSSNAYAFGSSYNNTATSNQSTGAVYGIHTGQWGVNNNVDIFPPAGYTTTLSSGCYNVNASDIHCTSTSGPVTAG</sequence>
<evidence type="ECO:0000256" key="1">
    <source>
        <dbReference type="SAM" id="SignalP"/>
    </source>
</evidence>
<gene>
    <name evidence="2" type="ORF">POF43_034285</name>
    <name evidence="3" type="ORF">POF50_031320</name>
</gene>
<comment type="caution">
    <text evidence="3">The sequence shown here is derived from an EMBL/GenBank/DDBJ whole genome shotgun (WGS) entry which is preliminary data.</text>
</comment>
<dbReference type="RefSeq" id="WP_271316478.1">
    <property type="nucleotide sequence ID" value="NZ_JAAGKO020000121.1"/>
</dbReference>
<keyword evidence="4" id="KW-1185">Reference proteome</keyword>
<proteinExistence type="predicted"/>
<accession>A0AA90H589</accession>
<name>A0AA90H589_9ACTN</name>